<evidence type="ECO:0000313" key="2">
    <source>
        <dbReference type="Proteomes" id="UP000596202"/>
    </source>
</evidence>
<name>A0A9Q6ZBJ2_MYROD</name>
<reference evidence="1 2" key="1">
    <citation type="submission" date="2021-01" db="EMBL/GenBank/DDBJ databases">
        <title>FDA dAtabase for Regulatory Grade micrObial Sequences (FDA-ARGOS): Supporting development and validation of Infectious Disease Dx tests.</title>
        <authorList>
            <person name="Sproer C."/>
            <person name="Gronow S."/>
            <person name="Severitt S."/>
            <person name="Schroder I."/>
            <person name="Tallon L."/>
            <person name="Sadzewicz L."/>
            <person name="Zhao X."/>
            <person name="Boylan J."/>
            <person name="Ott S."/>
            <person name="Bowen H."/>
            <person name="Vavikolanu K."/>
            <person name="Mehta A."/>
            <person name="Aluvathingal J."/>
            <person name="Nadendla S."/>
            <person name="Lowell S."/>
            <person name="Myers T."/>
            <person name="Yan Y."/>
            <person name="Sichtig H."/>
        </authorList>
    </citation>
    <scope>NUCLEOTIDE SEQUENCE [LARGE SCALE GENOMIC DNA]</scope>
    <source>
        <strain evidence="1 2">FDAARGOS_1131</strain>
    </source>
</reference>
<evidence type="ECO:0000313" key="1">
    <source>
        <dbReference type="EMBL" id="QQU00570.1"/>
    </source>
</evidence>
<organism evidence="1 2">
    <name type="scientific">Myroides odoratus</name>
    <name type="common">Flavobacterium odoratum</name>
    <dbReference type="NCBI Taxonomy" id="256"/>
    <lineage>
        <taxon>Bacteria</taxon>
        <taxon>Pseudomonadati</taxon>
        <taxon>Bacteroidota</taxon>
        <taxon>Flavobacteriia</taxon>
        <taxon>Flavobacteriales</taxon>
        <taxon>Flavobacteriaceae</taxon>
        <taxon>Myroides</taxon>
    </lineage>
</organism>
<dbReference type="AlphaFoldDB" id="A0A9Q6ZBJ2"/>
<sequence>MQKYLFFILVLFLWGSSDSLWAFPIYPRTISDVYKEADYVVYGKVVGFIDDSPPTSKEGVPPPPSMHDGFAVIVIHEELKGEIKETQICIADQRSFMCPEPFHFEEGQEVLLFLNKDRKANFYWTFAMSYGGKEVTAEEYSLYKKKLLDLQAILDQSNQEIQEQQYIDWVVNCIKEPLTRWEGIFDLLNEKEGANKELVANPYVLTQKQKEGLCLDLYQQQELRVMDFKLIPHIRGTQDSVLLQFLLNKMKKLPNTADTDDLFLDAASVIADLSSRADLKKLSNQIEEEKLSKKGRALIRQFRQIM</sequence>
<dbReference type="OrthoDB" id="1242034at2"/>
<dbReference type="Proteomes" id="UP000596202">
    <property type="component" value="Chromosome"/>
</dbReference>
<protein>
    <submittedName>
        <fullName evidence="1">Uncharacterized protein</fullName>
    </submittedName>
</protein>
<proteinExistence type="predicted"/>
<dbReference type="RefSeq" id="WP_002990130.1">
    <property type="nucleotide sequence ID" value="NZ_CP068108.1"/>
</dbReference>
<gene>
    <name evidence="1" type="ORF">I6I88_02025</name>
</gene>
<dbReference type="EMBL" id="CP068108">
    <property type="protein sequence ID" value="QQU00570.1"/>
    <property type="molecule type" value="Genomic_DNA"/>
</dbReference>
<accession>A0A9Q6ZBJ2</accession>
<dbReference type="GeneID" id="93526409"/>